<feature type="domain" description="Sulfotransferase" evidence="3">
    <location>
        <begin position="66"/>
        <end position="330"/>
    </location>
</feature>
<dbReference type="STRING" id="65489.A0A0D3HM48"/>
<dbReference type="PaxDb" id="65489-OBART11G14440.1"/>
<dbReference type="PANTHER" id="PTHR11783">
    <property type="entry name" value="SULFOTRANSFERASE SULT"/>
    <property type="match status" value="1"/>
</dbReference>
<sequence>MAAAPGEVSGGQGNGGVTAIAELTISSLPLETRCAPFPLRQHGGFWLPETFLPGFEAARARFEPRPSDVLLASFPKSGTTWLKALAFATLNRAAYPPSGEGHPLRRRGPHDCVQFLESALVVSDDMFASLPPPRLLSTHLPYSLLPEGVKADSSGCRIVYICRDPKDVLVSWWLFTKKALGTQDGPTNGGNKPTLYTLEEELDLFCAGRSANGPYWRHVLEYWAESKRRPHKVLFLRYEEMTRETTSNVRKLAEFMGCPFSGEEEADGVPDAIVGLCSFDHLRSLEVNRNGVSDLNINNDSYYRKGVAGDWANYLSPEMAAQLDRLCHRWTVTQHEPPQTRCPPFPLRQYGFWLSEGILPALEAIHTRFETRPSDVFLASFPKSGTTWLKALAFATINRDEYPPSDEHHPLCHCGLHEPTVAATGSLDDFEALPSPRLLSTHVPYYLLPEHITSDDSDCRIVYVCRDPKDVLVSGKIMDNSAAEASGGKLGGMGWTDLYSPLVPSRGGGARRRPDLRGPVAALAEVAAAAVVDEAEVAEVAEMAVAVLVEVAAVTDEAEAAPGAEARWRPDLSGAAAVLAEVAVADERRRSWRQRRRPWRRGGARGRAEAVAVLAEVVVADERRSSATLHTMDQALELFCEGRCITGPYWRHVIEYWEESERRASKVLFLRYEEMIREPARSVRKLAEFVGRPFSSEEETAGVVDAIVELCSFDHLRSLEVNKIGVLNLGVAGDWRNHMSTEMAAMLDGVVEDELRGSGFTFDGVGDSTLTISDVNAGN</sequence>
<evidence type="ECO:0000313" key="4">
    <source>
        <dbReference type="EnsemblPlants" id="OBART11G14440.1"/>
    </source>
</evidence>
<keyword evidence="2" id="KW-0808">Transferase</keyword>
<evidence type="ECO:0000256" key="2">
    <source>
        <dbReference type="ARBA" id="ARBA00022679"/>
    </source>
</evidence>
<proteinExistence type="inferred from homology"/>
<protein>
    <recommendedName>
        <fullName evidence="3">Sulfotransferase domain-containing protein</fullName>
    </recommendedName>
</protein>
<dbReference type="SUPFAM" id="SSF52540">
    <property type="entry name" value="P-loop containing nucleoside triphosphate hydrolases"/>
    <property type="match status" value="2"/>
</dbReference>
<keyword evidence="5" id="KW-1185">Reference proteome</keyword>
<dbReference type="eggNOG" id="KOG1584">
    <property type="taxonomic scope" value="Eukaryota"/>
</dbReference>
<dbReference type="AlphaFoldDB" id="A0A0D3HM48"/>
<dbReference type="Pfam" id="PF00685">
    <property type="entry name" value="Sulfotransfer_1"/>
    <property type="match status" value="3"/>
</dbReference>
<evidence type="ECO:0000256" key="1">
    <source>
        <dbReference type="ARBA" id="ARBA00005771"/>
    </source>
</evidence>
<dbReference type="Gramene" id="OBART11G14440.1">
    <property type="protein sequence ID" value="OBART11G14440.1"/>
    <property type="gene ID" value="OBART11G14440"/>
</dbReference>
<comment type="similarity">
    <text evidence="1">Belongs to the sulfotransferase 1 family.</text>
</comment>
<dbReference type="Proteomes" id="UP000026960">
    <property type="component" value="Chromosome 11"/>
</dbReference>
<dbReference type="InterPro" id="IPR027417">
    <property type="entry name" value="P-loop_NTPase"/>
</dbReference>
<dbReference type="HOGENOM" id="CLU_359601_0_0_1"/>
<evidence type="ECO:0000313" key="5">
    <source>
        <dbReference type="Proteomes" id="UP000026960"/>
    </source>
</evidence>
<dbReference type="GO" id="GO:0008146">
    <property type="term" value="F:sulfotransferase activity"/>
    <property type="evidence" value="ECO:0007669"/>
    <property type="project" value="InterPro"/>
</dbReference>
<feature type="domain" description="Sulfotransferase" evidence="3">
    <location>
        <begin position="373"/>
        <end position="475"/>
    </location>
</feature>
<reference evidence="4" key="2">
    <citation type="submission" date="2015-03" db="UniProtKB">
        <authorList>
            <consortium name="EnsemblPlants"/>
        </authorList>
    </citation>
    <scope>IDENTIFICATION</scope>
</reference>
<name>A0A0D3HM48_9ORYZ</name>
<dbReference type="EnsemblPlants" id="OBART11G14440.1">
    <property type="protein sequence ID" value="OBART11G14440.1"/>
    <property type="gene ID" value="OBART11G14440"/>
</dbReference>
<feature type="domain" description="Sulfotransferase" evidence="3">
    <location>
        <begin position="630"/>
        <end position="758"/>
    </location>
</feature>
<dbReference type="InterPro" id="IPR000863">
    <property type="entry name" value="Sulfotransferase_dom"/>
</dbReference>
<accession>A0A0D3HM48</accession>
<organism evidence="4">
    <name type="scientific">Oryza barthii</name>
    <dbReference type="NCBI Taxonomy" id="65489"/>
    <lineage>
        <taxon>Eukaryota</taxon>
        <taxon>Viridiplantae</taxon>
        <taxon>Streptophyta</taxon>
        <taxon>Embryophyta</taxon>
        <taxon>Tracheophyta</taxon>
        <taxon>Spermatophyta</taxon>
        <taxon>Magnoliopsida</taxon>
        <taxon>Liliopsida</taxon>
        <taxon>Poales</taxon>
        <taxon>Poaceae</taxon>
        <taxon>BOP clade</taxon>
        <taxon>Oryzoideae</taxon>
        <taxon>Oryzeae</taxon>
        <taxon>Oryzinae</taxon>
        <taxon>Oryza</taxon>
    </lineage>
</organism>
<evidence type="ECO:0000259" key="3">
    <source>
        <dbReference type="Pfam" id="PF00685"/>
    </source>
</evidence>
<reference evidence="4" key="1">
    <citation type="journal article" date="2009" name="Rice">
        <title>De Novo Next Generation Sequencing of Plant Genomes.</title>
        <authorList>
            <person name="Rounsley S."/>
            <person name="Marri P.R."/>
            <person name="Yu Y."/>
            <person name="He R."/>
            <person name="Sisneros N."/>
            <person name="Goicoechea J.L."/>
            <person name="Lee S.J."/>
            <person name="Angelova A."/>
            <person name="Kudrna D."/>
            <person name="Luo M."/>
            <person name="Affourtit J."/>
            <person name="Desany B."/>
            <person name="Knight J."/>
            <person name="Niazi F."/>
            <person name="Egholm M."/>
            <person name="Wing R.A."/>
        </authorList>
    </citation>
    <scope>NUCLEOTIDE SEQUENCE [LARGE SCALE GENOMIC DNA]</scope>
    <source>
        <strain evidence="4">cv. IRGC 105608</strain>
    </source>
</reference>
<dbReference type="Gene3D" id="3.40.50.300">
    <property type="entry name" value="P-loop containing nucleotide triphosphate hydrolases"/>
    <property type="match status" value="3"/>
</dbReference>